<reference evidence="6 7" key="1">
    <citation type="submission" date="2024-06" db="EMBL/GenBank/DDBJ databases">
        <title>The Natural Products Discovery Center: Release of the First 8490 Sequenced Strains for Exploring Actinobacteria Biosynthetic Diversity.</title>
        <authorList>
            <person name="Kalkreuter E."/>
            <person name="Kautsar S.A."/>
            <person name="Yang D."/>
            <person name="Bader C.D."/>
            <person name="Teijaro C.N."/>
            <person name="Fluegel L."/>
            <person name="Davis C.M."/>
            <person name="Simpson J.R."/>
            <person name="Lauterbach L."/>
            <person name="Steele A.D."/>
            <person name="Gui C."/>
            <person name="Meng S."/>
            <person name="Li G."/>
            <person name="Viehrig K."/>
            <person name="Ye F."/>
            <person name="Su P."/>
            <person name="Kiefer A.F."/>
            <person name="Nichols A."/>
            <person name="Cepeda A.J."/>
            <person name="Yan W."/>
            <person name="Fan B."/>
            <person name="Jiang Y."/>
            <person name="Adhikari A."/>
            <person name="Zheng C.-J."/>
            <person name="Schuster L."/>
            <person name="Cowan T.M."/>
            <person name="Smanski M.J."/>
            <person name="Chevrette M.G."/>
            <person name="De Carvalho L.P.S."/>
            <person name="Shen B."/>
        </authorList>
    </citation>
    <scope>NUCLEOTIDE SEQUENCE [LARGE SCALE GENOMIC DNA]</scope>
    <source>
        <strain evidence="6 7">NPDC033843</strain>
    </source>
</reference>
<dbReference type="InterPro" id="IPR010998">
    <property type="entry name" value="Integrase_recombinase_N"/>
</dbReference>
<keyword evidence="3" id="KW-0233">DNA recombination</keyword>
<evidence type="ECO:0000313" key="6">
    <source>
        <dbReference type="EMBL" id="MEU3782679.1"/>
    </source>
</evidence>
<dbReference type="SUPFAM" id="SSF56349">
    <property type="entry name" value="DNA breaking-rejoining enzymes"/>
    <property type="match status" value="1"/>
</dbReference>
<organism evidence="6 7">
    <name type="scientific">Streptomyces sp. 900129855</name>
    <dbReference type="NCBI Taxonomy" id="3155129"/>
    <lineage>
        <taxon>Bacteria</taxon>
        <taxon>Bacillati</taxon>
        <taxon>Actinomycetota</taxon>
        <taxon>Actinomycetes</taxon>
        <taxon>Kitasatosporales</taxon>
        <taxon>Streptomycetaceae</taxon>
        <taxon>Streptomyces</taxon>
    </lineage>
</organism>
<keyword evidence="7" id="KW-1185">Reference proteome</keyword>
<protein>
    <submittedName>
        <fullName evidence="6">Site-specific integrase</fullName>
    </submittedName>
</protein>
<sequence length="547" mass="61101">MAGARRAGGISKRCECRGPDSKRLGNDCPQLSKRNHGAFQLRQEIPPDSKGNRRPFRRTGYALAKDAQKDLDKVRAILDLVDNDEHYAAQVGDLLAKVMSERADIPDAAEVKRRLAGGVVLDSDMTVGEWLDAWVAAKKTKRRTTSGYVSHIRVHLGPGPGRHRLDRLNIGHVQAFFDGIDDQNEVVRAENAARREQEARCKWRPGTKGGRPSPEVSALLAAEREKLKAMPPYRLITGSATKQRIRATLRAALNAAIRKQLLTFNPAEWVELESGKRPKAKLWTLSNVAHWERTGEKPSLVMVWTPQQLGTFLDEAESSRLYSFFHLIAFRGLRRGEGVGIEWTNIDLDAGLITPSRALVVDNWEVFEDDLKTEESTSTIGLDSLNIAVLRERRARQLAERDEWNRHAATERAKGKDVADWVDTGKVWTEPDGTWLHPEKVSDEFRRICKRVGLPPVNLRDLRHLAATLTHAGGGDIFAVKKVLRHSTIQLTGDTYTELLEDVDREIAEKAVGLVPRARRSPEATPPEAEKPAEDDVEADDEGGEGE</sequence>
<evidence type="ECO:0000259" key="5">
    <source>
        <dbReference type="PROSITE" id="PS51898"/>
    </source>
</evidence>
<feature type="compositionally biased region" description="Acidic residues" evidence="4">
    <location>
        <begin position="535"/>
        <end position="547"/>
    </location>
</feature>
<dbReference type="PANTHER" id="PTHR30349">
    <property type="entry name" value="PHAGE INTEGRASE-RELATED"/>
    <property type="match status" value="1"/>
</dbReference>
<dbReference type="CDD" id="cd01189">
    <property type="entry name" value="INT_ICEBs1_C_like"/>
    <property type="match status" value="1"/>
</dbReference>
<feature type="domain" description="Tyr recombinase" evidence="5">
    <location>
        <begin position="299"/>
        <end position="509"/>
    </location>
</feature>
<dbReference type="InterPro" id="IPR050090">
    <property type="entry name" value="Tyrosine_recombinase_XerCD"/>
</dbReference>
<evidence type="ECO:0000256" key="3">
    <source>
        <dbReference type="ARBA" id="ARBA00023172"/>
    </source>
</evidence>
<feature type="compositionally biased region" description="Basic and acidic residues" evidence="4">
    <location>
        <begin position="12"/>
        <end position="25"/>
    </location>
</feature>
<evidence type="ECO:0000313" key="7">
    <source>
        <dbReference type="Proteomes" id="UP001550739"/>
    </source>
</evidence>
<evidence type="ECO:0000256" key="2">
    <source>
        <dbReference type="ARBA" id="ARBA00023125"/>
    </source>
</evidence>
<dbReference type="InterPro" id="IPR011010">
    <property type="entry name" value="DNA_brk_join_enz"/>
</dbReference>
<evidence type="ECO:0000256" key="4">
    <source>
        <dbReference type="SAM" id="MobiDB-lite"/>
    </source>
</evidence>
<keyword evidence="2" id="KW-0238">DNA-binding</keyword>
<comment type="caution">
    <text evidence="6">The sequence shown here is derived from an EMBL/GenBank/DDBJ whole genome shotgun (WGS) entry which is preliminary data.</text>
</comment>
<dbReference type="Gene3D" id="1.10.443.10">
    <property type="entry name" value="Intergrase catalytic core"/>
    <property type="match status" value="1"/>
</dbReference>
<feature type="region of interest" description="Disordered" evidence="4">
    <location>
        <begin position="1"/>
        <end position="37"/>
    </location>
</feature>
<dbReference type="Gene3D" id="1.10.150.130">
    <property type="match status" value="1"/>
</dbReference>
<proteinExistence type="inferred from homology"/>
<dbReference type="RefSeq" id="WP_361703494.1">
    <property type="nucleotide sequence ID" value="NZ_JBEZVE010000009.1"/>
</dbReference>
<dbReference type="PANTHER" id="PTHR30349:SF41">
    <property type="entry name" value="INTEGRASE_RECOMBINASE PROTEIN MJ0367-RELATED"/>
    <property type="match status" value="1"/>
</dbReference>
<dbReference type="InterPro" id="IPR002104">
    <property type="entry name" value="Integrase_catalytic"/>
</dbReference>
<dbReference type="Pfam" id="PF00589">
    <property type="entry name" value="Phage_integrase"/>
    <property type="match status" value="1"/>
</dbReference>
<comment type="similarity">
    <text evidence="1">Belongs to the 'phage' integrase family.</text>
</comment>
<dbReference type="InterPro" id="IPR013762">
    <property type="entry name" value="Integrase-like_cat_sf"/>
</dbReference>
<dbReference type="PROSITE" id="PS51898">
    <property type="entry name" value="TYR_RECOMBINASE"/>
    <property type="match status" value="1"/>
</dbReference>
<feature type="region of interest" description="Disordered" evidence="4">
    <location>
        <begin position="511"/>
        <end position="547"/>
    </location>
</feature>
<gene>
    <name evidence="6" type="ORF">AB0E89_19265</name>
</gene>
<dbReference type="EMBL" id="JBEZVE010000009">
    <property type="protein sequence ID" value="MEU3782679.1"/>
    <property type="molecule type" value="Genomic_DNA"/>
</dbReference>
<name>A0ABV2ZJE2_9ACTN</name>
<accession>A0ABV2ZJE2</accession>
<evidence type="ECO:0000256" key="1">
    <source>
        <dbReference type="ARBA" id="ARBA00008857"/>
    </source>
</evidence>
<dbReference type="Proteomes" id="UP001550739">
    <property type="component" value="Unassembled WGS sequence"/>
</dbReference>